<organism evidence="1 2">
    <name type="scientific">Fontibacter flavus</name>
    <dbReference type="NCBI Taxonomy" id="654838"/>
    <lineage>
        <taxon>Bacteria</taxon>
        <taxon>Pseudomonadati</taxon>
        <taxon>Bacteroidota</taxon>
        <taxon>Cytophagia</taxon>
        <taxon>Cytophagales</taxon>
        <taxon>Cyclobacteriaceae</taxon>
        <taxon>Fontibacter</taxon>
    </lineage>
</organism>
<comment type="caution">
    <text evidence="1">The sequence shown here is derived from an EMBL/GenBank/DDBJ whole genome shotgun (WGS) entry which is preliminary data.</text>
</comment>
<dbReference type="EMBL" id="JBHLWI010000024">
    <property type="protein sequence ID" value="MFC0262747.1"/>
    <property type="molecule type" value="Genomic_DNA"/>
</dbReference>
<dbReference type="RefSeq" id="WP_382387198.1">
    <property type="nucleotide sequence ID" value="NZ_JBHLWI010000024.1"/>
</dbReference>
<keyword evidence="2" id="KW-1185">Reference proteome</keyword>
<protein>
    <submittedName>
        <fullName evidence="1">DUF1573 domain-containing protein</fullName>
    </submittedName>
</protein>
<dbReference type="Gene3D" id="2.60.40.10">
    <property type="entry name" value="Immunoglobulins"/>
    <property type="match status" value="1"/>
</dbReference>
<evidence type="ECO:0000313" key="2">
    <source>
        <dbReference type="Proteomes" id="UP001589797"/>
    </source>
</evidence>
<accession>A0ABV6FSA2</accession>
<dbReference type="PANTHER" id="PTHR37833">
    <property type="entry name" value="LIPOPROTEIN-RELATED"/>
    <property type="match status" value="1"/>
</dbReference>
<evidence type="ECO:0000313" key="1">
    <source>
        <dbReference type="EMBL" id="MFC0262747.1"/>
    </source>
</evidence>
<sequence length="135" mass="15888">MGKVIQWVVFILIVIASVVLSVFAKKWVNNFYSPEILFDVRKYDFDTLKTSDSSYYYFKYRNIGNGELKIYNIKTSCGCTIPYWNESFLKKNETDSFRVEYDKINKGYFIKEIMVYSNSKTSPDRLEISGLVPFD</sequence>
<gene>
    <name evidence="1" type="ORF">ACFFIP_08645</name>
</gene>
<dbReference type="Proteomes" id="UP001589797">
    <property type="component" value="Unassembled WGS sequence"/>
</dbReference>
<dbReference type="InterPro" id="IPR013783">
    <property type="entry name" value="Ig-like_fold"/>
</dbReference>
<reference evidence="1 2" key="1">
    <citation type="submission" date="2024-09" db="EMBL/GenBank/DDBJ databases">
        <authorList>
            <person name="Sun Q."/>
            <person name="Mori K."/>
        </authorList>
    </citation>
    <scope>NUCLEOTIDE SEQUENCE [LARGE SCALE GENOMIC DNA]</scope>
    <source>
        <strain evidence="1 2">CCM 7650</strain>
    </source>
</reference>
<dbReference type="PANTHER" id="PTHR37833:SF1">
    <property type="entry name" value="SIGNAL PEPTIDE PROTEIN"/>
    <property type="match status" value="1"/>
</dbReference>
<proteinExistence type="predicted"/>
<dbReference type="InterPro" id="IPR011467">
    <property type="entry name" value="DUF1573"/>
</dbReference>
<dbReference type="Pfam" id="PF07610">
    <property type="entry name" value="DUF1573"/>
    <property type="match status" value="1"/>
</dbReference>
<name>A0ABV6FSA2_9BACT</name>